<keyword evidence="2" id="KW-1185">Reference proteome</keyword>
<evidence type="ECO:0000313" key="1">
    <source>
        <dbReference type="EMBL" id="QPI49006.1"/>
    </source>
</evidence>
<evidence type="ECO:0000313" key="2">
    <source>
        <dbReference type="Proteomes" id="UP000662888"/>
    </source>
</evidence>
<proteinExistence type="predicted"/>
<protein>
    <submittedName>
        <fullName evidence="1">Uncharacterized protein</fullName>
    </submittedName>
</protein>
<sequence length="64" mass="6543">MEEMSASEIEAVSGGFRKAAVRFVATMIYEGIGSYASYLMSSGPGNGVDMTPEMTAVNGGNSGA</sequence>
<reference evidence="1 2" key="1">
    <citation type="submission" date="2020-11" db="EMBL/GenBank/DDBJ databases">
        <authorList>
            <person name="Sun Q."/>
        </authorList>
    </citation>
    <scope>NUCLEOTIDE SEQUENCE [LARGE SCALE GENOMIC DNA]</scope>
    <source>
        <strain evidence="1 2">P8398</strain>
    </source>
</reference>
<dbReference type="RefSeq" id="WP_206088611.1">
    <property type="nucleotide sequence ID" value="NZ_CP065053.1"/>
</dbReference>
<gene>
    <name evidence="1" type="ORF">IV454_26565</name>
</gene>
<dbReference type="EMBL" id="CP065053">
    <property type="protein sequence ID" value="QPI49006.1"/>
    <property type="molecule type" value="Genomic_DNA"/>
</dbReference>
<name>A0AA49A7D1_9BURK</name>
<organism evidence="1 2">
    <name type="scientific">Massilia antarctica</name>
    <dbReference type="NCBI Taxonomy" id="2765360"/>
    <lineage>
        <taxon>Bacteria</taxon>
        <taxon>Pseudomonadati</taxon>
        <taxon>Pseudomonadota</taxon>
        <taxon>Betaproteobacteria</taxon>
        <taxon>Burkholderiales</taxon>
        <taxon>Oxalobacteraceae</taxon>
        <taxon>Telluria group</taxon>
        <taxon>Massilia</taxon>
    </lineage>
</organism>
<dbReference type="Proteomes" id="UP000662888">
    <property type="component" value="Chromosome"/>
</dbReference>
<accession>A0AA49A7D1</accession>